<dbReference type="PANTHER" id="PTHR11384:SF67">
    <property type="entry name" value="ATP-BINDING CASSETTE SUB-FAMILY D MEMBER 1"/>
    <property type="match status" value="1"/>
</dbReference>
<dbReference type="GO" id="GO:0016887">
    <property type="term" value="F:ATP hydrolysis activity"/>
    <property type="evidence" value="ECO:0007669"/>
    <property type="project" value="InterPro"/>
</dbReference>
<proteinExistence type="inferred from homology"/>
<dbReference type="GeneID" id="30149864"/>
<dbReference type="GO" id="GO:0042758">
    <property type="term" value="P:long-chain fatty acid catabolic process"/>
    <property type="evidence" value="ECO:0007669"/>
    <property type="project" value="EnsemblFungi"/>
</dbReference>
<dbReference type="PROSITE" id="PS50893">
    <property type="entry name" value="ABC_TRANSPORTER_2"/>
    <property type="match status" value="1"/>
</dbReference>
<gene>
    <name evidence="8" type="ORF">BABINDRAFT_41201</name>
</gene>
<dbReference type="GO" id="GO:0043190">
    <property type="term" value="C:ATP-binding cassette (ABC) transporter complex"/>
    <property type="evidence" value="ECO:0007669"/>
    <property type="project" value="EnsemblFungi"/>
</dbReference>
<name>A0A1E3QKP4_9ASCO</name>
<dbReference type="SUPFAM" id="SSF52540">
    <property type="entry name" value="P-loop containing nucleoside triphosphate hydrolases"/>
    <property type="match status" value="1"/>
</dbReference>
<dbReference type="GO" id="GO:0015910">
    <property type="term" value="P:long-chain fatty acid import into peroxisome"/>
    <property type="evidence" value="ECO:0007669"/>
    <property type="project" value="EnsemblFungi"/>
</dbReference>
<evidence type="ECO:0000256" key="6">
    <source>
        <dbReference type="SAM" id="Phobius"/>
    </source>
</evidence>
<feature type="transmembrane region" description="Helical" evidence="6">
    <location>
        <begin position="38"/>
        <end position="57"/>
    </location>
</feature>
<comment type="similarity">
    <text evidence="1">Belongs to the ABC transporter superfamily. ABCD family. Peroxisomal fatty acyl CoA transporter (TC 3.A.1.203) subfamily.</text>
</comment>
<dbReference type="GO" id="GO:0015867">
    <property type="term" value="P:ATP transport"/>
    <property type="evidence" value="ECO:0007669"/>
    <property type="project" value="EnsemblFungi"/>
</dbReference>
<dbReference type="SUPFAM" id="SSF90123">
    <property type="entry name" value="ABC transporter transmembrane region"/>
    <property type="match status" value="1"/>
</dbReference>
<dbReference type="Pfam" id="PF00005">
    <property type="entry name" value="ABC_tran"/>
    <property type="match status" value="1"/>
</dbReference>
<keyword evidence="5 6" id="KW-0472">Membrane</keyword>
<dbReference type="Gene3D" id="1.20.1560.10">
    <property type="entry name" value="ABC transporter type 1, transmembrane domain"/>
    <property type="match status" value="1"/>
</dbReference>
<feature type="domain" description="ABC transporter" evidence="7">
    <location>
        <begin position="511"/>
        <end position="751"/>
    </location>
</feature>
<evidence type="ECO:0000256" key="5">
    <source>
        <dbReference type="ARBA" id="ARBA00023136"/>
    </source>
</evidence>
<dbReference type="InterPro" id="IPR011527">
    <property type="entry name" value="ABC1_TM_dom"/>
</dbReference>
<protein>
    <recommendedName>
        <fullName evidence="7">ABC transporter domain-containing protein</fullName>
    </recommendedName>
</protein>
<dbReference type="GO" id="GO:0005324">
    <property type="term" value="F:long-chain fatty acid transmembrane transporter activity"/>
    <property type="evidence" value="ECO:0007669"/>
    <property type="project" value="EnsemblFungi"/>
</dbReference>
<dbReference type="GO" id="GO:0006635">
    <property type="term" value="P:fatty acid beta-oxidation"/>
    <property type="evidence" value="ECO:0007669"/>
    <property type="project" value="EnsemblFungi"/>
</dbReference>
<dbReference type="InterPro" id="IPR027417">
    <property type="entry name" value="P-loop_NTPase"/>
</dbReference>
<keyword evidence="2" id="KW-0813">Transport</keyword>
<dbReference type="GO" id="GO:0005524">
    <property type="term" value="F:ATP binding"/>
    <property type="evidence" value="ECO:0007669"/>
    <property type="project" value="InterPro"/>
</dbReference>
<evidence type="ECO:0000313" key="9">
    <source>
        <dbReference type="Proteomes" id="UP000094336"/>
    </source>
</evidence>
<dbReference type="Gene3D" id="3.40.50.300">
    <property type="entry name" value="P-loop containing nucleotide triphosphate hydrolases"/>
    <property type="match status" value="1"/>
</dbReference>
<evidence type="ECO:0000256" key="2">
    <source>
        <dbReference type="ARBA" id="ARBA00022448"/>
    </source>
</evidence>
<dbReference type="GO" id="GO:0140359">
    <property type="term" value="F:ABC-type transporter activity"/>
    <property type="evidence" value="ECO:0007669"/>
    <property type="project" value="InterPro"/>
</dbReference>
<evidence type="ECO:0000256" key="4">
    <source>
        <dbReference type="ARBA" id="ARBA00022989"/>
    </source>
</evidence>
<keyword evidence="4 6" id="KW-1133">Transmembrane helix</keyword>
<organism evidence="8 9">
    <name type="scientific">Babjeviella inositovora NRRL Y-12698</name>
    <dbReference type="NCBI Taxonomy" id="984486"/>
    <lineage>
        <taxon>Eukaryota</taxon>
        <taxon>Fungi</taxon>
        <taxon>Dikarya</taxon>
        <taxon>Ascomycota</taxon>
        <taxon>Saccharomycotina</taxon>
        <taxon>Pichiomycetes</taxon>
        <taxon>Serinales incertae sedis</taxon>
        <taxon>Babjeviella</taxon>
    </lineage>
</organism>
<dbReference type="AlphaFoldDB" id="A0A1E3QKP4"/>
<dbReference type="PROSITE" id="PS00211">
    <property type="entry name" value="ABC_TRANSPORTER_1"/>
    <property type="match status" value="1"/>
</dbReference>
<evidence type="ECO:0000259" key="7">
    <source>
        <dbReference type="PROSITE" id="PS50893"/>
    </source>
</evidence>
<dbReference type="Pfam" id="PF06472">
    <property type="entry name" value="ABC_membrane_2"/>
    <property type="match status" value="1"/>
</dbReference>
<dbReference type="PANTHER" id="PTHR11384">
    <property type="entry name" value="ATP-BINDING CASSETTE, SUB-FAMILY D MEMBER"/>
    <property type="match status" value="1"/>
</dbReference>
<dbReference type="OrthoDB" id="422637at2759"/>
<dbReference type="CDD" id="cd03223">
    <property type="entry name" value="ABCD_peroxisomal_ALDP"/>
    <property type="match status" value="1"/>
</dbReference>
<dbReference type="GO" id="GO:0042760">
    <property type="term" value="P:very long-chain fatty acid catabolic process"/>
    <property type="evidence" value="ECO:0007669"/>
    <property type="project" value="EnsemblFungi"/>
</dbReference>
<evidence type="ECO:0000256" key="1">
    <source>
        <dbReference type="ARBA" id="ARBA00008575"/>
    </source>
</evidence>
<dbReference type="GO" id="GO:0007031">
    <property type="term" value="P:peroxisome organization"/>
    <property type="evidence" value="ECO:0007669"/>
    <property type="project" value="TreeGrafter"/>
</dbReference>
<reference evidence="9" key="1">
    <citation type="submission" date="2016-05" db="EMBL/GenBank/DDBJ databases">
        <title>Comparative genomics of biotechnologically important yeasts.</title>
        <authorList>
            <consortium name="DOE Joint Genome Institute"/>
            <person name="Riley R."/>
            <person name="Haridas S."/>
            <person name="Wolfe K.H."/>
            <person name="Lopes M.R."/>
            <person name="Hittinger C.T."/>
            <person name="Goker M."/>
            <person name="Salamov A."/>
            <person name="Wisecaver J."/>
            <person name="Long T.M."/>
            <person name="Aerts A.L."/>
            <person name="Barry K."/>
            <person name="Choi C."/>
            <person name="Clum A."/>
            <person name="Coughlan A.Y."/>
            <person name="Deshpande S."/>
            <person name="Douglass A.P."/>
            <person name="Hanson S.J."/>
            <person name="Klenk H.-P."/>
            <person name="Labutti K."/>
            <person name="Lapidus A."/>
            <person name="Lindquist E."/>
            <person name="Lipzen A."/>
            <person name="Meier-Kolthoff J.P."/>
            <person name="Ohm R.A."/>
            <person name="Otillar R.P."/>
            <person name="Pangilinan J."/>
            <person name="Peng Y."/>
            <person name="Rokas A."/>
            <person name="Rosa C.A."/>
            <person name="Scheuner C."/>
            <person name="Sibirny A.A."/>
            <person name="Slot J.C."/>
            <person name="Stielow J.B."/>
            <person name="Sun H."/>
            <person name="Kurtzman C.P."/>
            <person name="Blackwell M."/>
            <person name="Grigoriev I.V."/>
            <person name="Jeffries T.W."/>
        </authorList>
    </citation>
    <scope>NUCLEOTIDE SEQUENCE [LARGE SCALE GENOMIC DNA]</scope>
    <source>
        <strain evidence="9">NRRL Y-12698</strain>
    </source>
</reference>
<dbReference type="InterPro" id="IPR017871">
    <property type="entry name" value="ABC_transporter-like_CS"/>
</dbReference>
<dbReference type="GO" id="GO:0005778">
    <property type="term" value="C:peroxisomal membrane"/>
    <property type="evidence" value="ECO:0007669"/>
    <property type="project" value="EnsemblFungi"/>
</dbReference>
<dbReference type="RefSeq" id="XP_018982895.1">
    <property type="nucleotide sequence ID" value="XM_019132011.1"/>
</dbReference>
<dbReference type="InterPro" id="IPR050835">
    <property type="entry name" value="ABC_transporter_sub-D"/>
</dbReference>
<evidence type="ECO:0000256" key="3">
    <source>
        <dbReference type="ARBA" id="ARBA00022692"/>
    </source>
</evidence>
<evidence type="ECO:0000313" key="8">
    <source>
        <dbReference type="EMBL" id="ODQ77567.1"/>
    </source>
</evidence>
<keyword evidence="3 6" id="KW-0812">Transmembrane</keyword>
<dbReference type="GO" id="GO:0015916">
    <property type="term" value="P:fatty-acyl-CoA transport"/>
    <property type="evidence" value="ECO:0007669"/>
    <property type="project" value="EnsemblFungi"/>
</dbReference>
<dbReference type="Proteomes" id="UP000094336">
    <property type="component" value="Unassembled WGS sequence"/>
</dbReference>
<dbReference type="STRING" id="984486.A0A1E3QKP4"/>
<dbReference type="InterPro" id="IPR036640">
    <property type="entry name" value="ABC1_TM_sf"/>
</dbReference>
<accession>A0A1E3QKP4</accession>
<keyword evidence="9" id="KW-1185">Reference proteome</keyword>
<dbReference type="EMBL" id="KV454439">
    <property type="protein sequence ID" value="ODQ77567.1"/>
    <property type="molecule type" value="Genomic_DNA"/>
</dbReference>
<dbReference type="InterPro" id="IPR003439">
    <property type="entry name" value="ABC_transporter-like_ATP-bd"/>
</dbReference>
<sequence>MINISTLYEKRQELIFVVKEFIKYVKENKKIDYRSKHVVIFLATVLSTGVVGVVYAVQKLINDMRERQANRRYTFKRRSSAIIKSGARAIYIPRGNKEVRIAIPRPNMDVYEADKFKFKNFQKDLKLYEKSSIFNSRFLRQIIIIWQILIPRVFHRNSYFLATQCFFLVLRTWLSLMIAKLDGQIVKDIIGGKGRSFIRDLVYWFAIAFPASYTNAAIKFLTSRLSINFRTNLMRYIHDLYMDKSMIYYKLDLNNSDLTNIDQYITNDVTKFCDSICDLFTSMGKPMMDLIFFSIYLRDNLGTAGIVGLFANYFLTGYVLKRNTPAFGKLSKQRTELEGDYYNAHLNLITNCEEIAFYKGSLLEKMRINKIFLQVTKHSEKEHAVKVPYSALEDYILKYTWSALGYLFASIPIFMDELFVPESKKSSKKHQVNEEKNMRQFIVNKRLMLNMADAGSRLMYSIKDISELTGYTDRVFSLLSNLHQVHSRDFQYGNKLENDINGTIQTNYHGLRVEKLPVIIPSSEGSEGVQLIEELSFQIKESQNLLILATNGVGKTSIGRIIAGLWPIYRGLLSKPDDSDIYYLPQKTYFSSGTLRDQVIYPFSHAEMLGMGYTDEHLYRVLRDVKLEYLLDREGGWEVKKDWKDVFSGGEKQRMSLARVVFKRPQFVVLDESTNAVSSDVEDYLFEMLQKKKITFITLSHRPLLIKYHDYLLDIQPDGQWEFVTLGTDEGISSVEKEIHEIETKLSEVAAWTSRKEVVEAYLDGKTEPSILIESASS</sequence>